<dbReference type="Pfam" id="PF05144">
    <property type="entry name" value="Phage_CRI"/>
    <property type="match status" value="1"/>
</dbReference>
<comment type="caution">
    <text evidence="2">The sequence shown here is derived from an EMBL/GenBank/DDBJ whole genome shotgun (WGS) entry which is preliminary data.</text>
</comment>
<dbReference type="GO" id="GO:0006260">
    <property type="term" value="P:DNA replication"/>
    <property type="evidence" value="ECO:0007669"/>
    <property type="project" value="InterPro"/>
</dbReference>
<evidence type="ECO:0000313" key="3">
    <source>
        <dbReference type="Proteomes" id="UP000823597"/>
    </source>
</evidence>
<reference evidence="2" key="1">
    <citation type="submission" date="2020-10" db="EMBL/GenBank/DDBJ databases">
        <authorList>
            <person name="Gilroy R."/>
        </authorList>
    </citation>
    <scope>NUCLEOTIDE SEQUENCE</scope>
    <source>
        <strain evidence="2">10037</strain>
    </source>
</reference>
<evidence type="ECO:0000259" key="1">
    <source>
        <dbReference type="Pfam" id="PF05144"/>
    </source>
</evidence>
<dbReference type="EMBL" id="JADIME010000048">
    <property type="protein sequence ID" value="MBO8465291.1"/>
    <property type="molecule type" value="Genomic_DNA"/>
</dbReference>
<evidence type="ECO:0000313" key="2">
    <source>
        <dbReference type="EMBL" id="MBO8465291.1"/>
    </source>
</evidence>
<reference evidence="2" key="2">
    <citation type="journal article" date="2021" name="PeerJ">
        <title>Extensive microbial diversity within the chicken gut microbiome revealed by metagenomics and culture.</title>
        <authorList>
            <person name="Gilroy R."/>
            <person name="Ravi A."/>
            <person name="Getino M."/>
            <person name="Pursley I."/>
            <person name="Horton D.L."/>
            <person name="Alikhan N.F."/>
            <person name="Baker D."/>
            <person name="Gharbi K."/>
            <person name="Hall N."/>
            <person name="Watson M."/>
            <person name="Adriaenssens E.M."/>
            <person name="Foster-Nyarko E."/>
            <person name="Jarju S."/>
            <person name="Secka A."/>
            <person name="Antonio M."/>
            <person name="Oren A."/>
            <person name="Chaudhuri R.R."/>
            <person name="La Ragione R."/>
            <person name="Hildebrand F."/>
            <person name="Pallen M.J."/>
        </authorList>
    </citation>
    <scope>NUCLEOTIDE SEQUENCE</scope>
    <source>
        <strain evidence="2">10037</strain>
    </source>
</reference>
<gene>
    <name evidence="2" type="ORF">IAB93_04755</name>
</gene>
<organism evidence="2 3">
    <name type="scientific">Candidatus Merdivivens pullistercoris</name>
    <dbReference type="NCBI Taxonomy" id="2840873"/>
    <lineage>
        <taxon>Bacteria</taxon>
        <taxon>Pseudomonadati</taxon>
        <taxon>Bacteroidota</taxon>
        <taxon>Bacteroidia</taxon>
        <taxon>Bacteroidales</taxon>
        <taxon>Muribaculaceae</taxon>
        <taxon>Muribaculaceae incertae sedis</taxon>
        <taxon>Candidatus Merdivivens</taxon>
    </lineage>
</organism>
<accession>A0A9D9I3J6</accession>
<dbReference type="Proteomes" id="UP000823597">
    <property type="component" value="Unassembled WGS sequence"/>
</dbReference>
<dbReference type="AlphaFoldDB" id="A0A9D9I3J6"/>
<proteinExistence type="predicted"/>
<name>A0A9D9I3J6_9BACT</name>
<protein>
    <recommendedName>
        <fullName evidence="1">Replication-associated protein G2P N-terminal domain-containing protein</fullName>
    </recommendedName>
</protein>
<feature type="domain" description="Replication-associated protein G2P N-terminal" evidence="1">
    <location>
        <begin position="1"/>
        <end position="191"/>
    </location>
</feature>
<sequence>MYDNVRLWMPRTWGMQDVGRHLESARELADTSTGEMHTYGSCGGLKVSQNSFGVEVSGSLAKFLHGENITPMDLRGAADAVAKLSDALHLRMNEAKVTRLEFGRTLEVSRPVPYYLQRLGDVPRMRRGVFESGALYYLNKGKEQTKVLAFYNKGDEARTSGMAIPAGLESSNLLRYELRFCKRVAQQAKAREVTAATLCDGRFYRHMVDLWRDNYFSISKTNKTGYDMENVKSTVSGVFEWIAGVALNRMDTEEISGLIEAVERSGKLPDRMSRARLKRKLQDIAAKAGAGVPDELIKELDGKVRDAAK</sequence>
<dbReference type="InterPro" id="IPR022686">
    <property type="entry name" value="G2P_N"/>
</dbReference>